<evidence type="ECO:0000256" key="2">
    <source>
        <dbReference type="ARBA" id="ARBA00022679"/>
    </source>
</evidence>
<accession>T1CKL2</accession>
<dbReference type="PANTHER" id="PTHR11276:SF28">
    <property type="entry name" value="DNA POLYMERASE LAMBDA"/>
    <property type="match status" value="1"/>
</dbReference>
<dbReference type="Pfam" id="PF14791">
    <property type="entry name" value="DNA_pol_B_thumb"/>
    <property type="match status" value="1"/>
</dbReference>
<evidence type="ECO:0000256" key="1">
    <source>
        <dbReference type="ARBA" id="ARBA00022634"/>
    </source>
</evidence>
<keyword evidence="4" id="KW-0235">DNA replication</keyword>
<feature type="domain" description="DNA polymerase beta palm" evidence="7">
    <location>
        <begin position="21"/>
        <end position="49"/>
    </location>
</feature>
<reference evidence="8" key="2">
    <citation type="journal article" date="2014" name="ISME J.">
        <title>Microbial stratification in low pH oxic and suboxic macroscopic growths along an acid mine drainage.</title>
        <authorList>
            <person name="Mendez-Garcia C."/>
            <person name="Mesa V."/>
            <person name="Sprenger R.R."/>
            <person name="Richter M."/>
            <person name="Diez M.S."/>
            <person name="Solano J."/>
            <person name="Bargiela R."/>
            <person name="Golyshina O.V."/>
            <person name="Manteca A."/>
            <person name="Ramos J.L."/>
            <person name="Gallego J.R."/>
            <person name="Llorente I."/>
            <person name="Martins Dos Santos V.A."/>
            <person name="Jensen O.N."/>
            <person name="Pelaez A.I."/>
            <person name="Sanchez J."/>
            <person name="Ferrer M."/>
        </authorList>
    </citation>
    <scope>NUCLEOTIDE SEQUENCE</scope>
</reference>
<evidence type="ECO:0000256" key="3">
    <source>
        <dbReference type="ARBA" id="ARBA00022695"/>
    </source>
</evidence>
<evidence type="ECO:0000259" key="7">
    <source>
        <dbReference type="Pfam" id="PF14792"/>
    </source>
</evidence>
<feature type="region of interest" description="Disordered" evidence="5">
    <location>
        <begin position="349"/>
        <end position="391"/>
    </location>
</feature>
<keyword evidence="3" id="KW-0548">Nucleotidyltransferase</keyword>
<proteinExistence type="predicted"/>
<evidence type="ECO:0000256" key="5">
    <source>
        <dbReference type="SAM" id="MobiDB-lite"/>
    </source>
</evidence>
<evidence type="ECO:0000259" key="6">
    <source>
        <dbReference type="Pfam" id="PF14791"/>
    </source>
</evidence>
<feature type="compositionally biased region" description="Pro residues" evidence="5">
    <location>
        <begin position="381"/>
        <end position="391"/>
    </location>
</feature>
<dbReference type="PANTHER" id="PTHR11276">
    <property type="entry name" value="DNA POLYMERASE TYPE-X FAMILY MEMBER"/>
    <property type="match status" value="1"/>
</dbReference>
<comment type="caution">
    <text evidence="8">The sequence shown here is derived from an EMBL/GenBank/DDBJ whole genome shotgun (WGS) entry which is preliminary data.</text>
</comment>
<gene>
    <name evidence="8" type="ORF">B2A_00562</name>
</gene>
<dbReference type="EMBL" id="AUZZ01000438">
    <property type="protein sequence ID" value="EQD68069.1"/>
    <property type="molecule type" value="Genomic_DNA"/>
</dbReference>
<keyword evidence="2" id="KW-0808">Transferase</keyword>
<reference evidence="8" key="1">
    <citation type="submission" date="2013-08" db="EMBL/GenBank/DDBJ databases">
        <authorList>
            <person name="Mendez C."/>
            <person name="Richter M."/>
            <person name="Ferrer M."/>
            <person name="Sanchez J."/>
        </authorList>
    </citation>
    <scope>NUCLEOTIDE SEQUENCE</scope>
</reference>
<keyword evidence="1" id="KW-0237">DNA synthesis</keyword>
<name>T1CKL2_9ZZZZ</name>
<dbReference type="Gene3D" id="3.30.460.10">
    <property type="entry name" value="Beta Polymerase, domain 2"/>
    <property type="match status" value="1"/>
</dbReference>
<dbReference type="InterPro" id="IPR022312">
    <property type="entry name" value="DNA_pol_X"/>
</dbReference>
<dbReference type="InterPro" id="IPR028207">
    <property type="entry name" value="DNA_pol_B_palm_palm"/>
</dbReference>
<protein>
    <submittedName>
        <fullName evidence="8">Protein, containing PHP domain protein</fullName>
    </submittedName>
</protein>
<evidence type="ECO:0000313" key="8">
    <source>
        <dbReference type="EMBL" id="EQD68069.1"/>
    </source>
</evidence>
<dbReference type="GO" id="GO:0006281">
    <property type="term" value="P:DNA repair"/>
    <property type="evidence" value="ECO:0007669"/>
    <property type="project" value="InterPro"/>
</dbReference>
<dbReference type="Gene3D" id="3.30.210.10">
    <property type="entry name" value="DNA polymerase, thumb domain"/>
    <property type="match status" value="1"/>
</dbReference>
<dbReference type="SUPFAM" id="SSF81301">
    <property type="entry name" value="Nucleotidyltransferase"/>
    <property type="match status" value="1"/>
</dbReference>
<feature type="compositionally biased region" description="Basic and acidic residues" evidence="5">
    <location>
        <begin position="209"/>
        <end position="219"/>
    </location>
</feature>
<sequence>MEVVPRAEALRRWLAEDASVDRVVVAGSYRRGRESIGDLDLLVSSRQPEVALERFARYPDLGAVVLRGPTKVTIRLRDGLQVDLRVVDPGSFGAAEQYFTGSKDHNVRLRGRARALGLKINEYGVFRGEERIAGTTEEEVYRSVGLPWIPAELREDRGEIEAAEAGRLPRLIEAADLKGELHLHLPPDRDARVARRAPTIGPSPAPGVPRDRGPGRRPDGGVQELSPALVGSLDRPSEGAIILPLEEVVLPGDRAGGVELRRLSPGRASPIARVHLRSTPDFRPAAGTGPARGSIAFEIGPAPGRLDPETARRALGAGARLIAPTGIDEDGDAPIATVARLYARRAGATPTQVVNAEPGPPPAPRASRPTTRRPSARAPAGPAPPRPARRR</sequence>
<dbReference type="InterPro" id="IPR029398">
    <property type="entry name" value="PolB_thumb"/>
</dbReference>
<feature type="domain" description="DNA polymerase beta thumb" evidence="6">
    <location>
        <begin position="97"/>
        <end position="155"/>
    </location>
</feature>
<organism evidence="8">
    <name type="scientific">mine drainage metagenome</name>
    <dbReference type="NCBI Taxonomy" id="410659"/>
    <lineage>
        <taxon>unclassified sequences</taxon>
        <taxon>metagenomes</taxon>
        <taxon>ecological metagenomes</taxon>
    </lineage>
</organism>
<evidence type="ECO:0000256" key="4">
    <source>
        <dbReference type="ARBA" id="ARBA00022705"/>
    </source>
</evidence>
<feature type="region of interest" description="Disordered" evidence="5">
    <location>
        <begin position="186"/>
        <end position="229"/>
    </location>
</feature>
<dbReference type="AlphaFoldDB" id="T1CKL2"/>
<dbReference type="Pfam" id="PF14792">
    <property type="entry name" value="DNA_pol_B_palm"/>
    <property type="match status" value="1"/>
</dbReference>
<dbReference type="InterPro" id="IPR043519">
    <property type="entry name" value="NT_sf"/>
</dbReference>
<dbReference type="GO" id="GO:0003677">
    <property type="term" value="F:DNA binding"/>
    <property type="evidence" value="ECO:0007669"/>
    <property type="project" value="InterPro"/>
</dbReference>
<dbReference type="InterPro" id="IPR037160">
    <property type="entry name" value="DNA_Pol_thumb_sf"/>
</dbReference>
<dbReference type="GO" id="GO:0003887">
    <property type="term" value="F:DNA-directed DNA polymerase activity"/>
    <property type="evidence" value="ECO:0007669"/>
    <property type="project" value="InterPro"/>
</dbReference>